<feature type="compositionally biased region" description="Basic and acidic residues" evidence="1">
    <location>
        <begin position="55"/>
        <end position="68"/>
    </location>
</feature>
<evidence type="ECO:0000313" key="2">
    <source>
        <dbReference type="EMBL" id="CAH3926374.1"/>
    </source>
</evidence>
<accession>A0A9P0SRD3</accession>
<comment type="caution">
    <text evidence="2">The sequence shown here is derived from an EMBL/GenBank/DDBJ whole genome shotgun (WGS) entry which is preliminary data.</text>
</comment>
<feature type="region of interest" description="Disordered" evidence="1">
    <location>
        <begin position="54"/>
        <end position="86"/>
    </location>
</feature>
<evidence type="ECO:0000256" key="1">
    <source>
        <dbReference type="SAM" id="MobiDB-lite"/>
    </source>
</evidence>
<name>A0A9P0SRD3_PIEBR</name>
<dbReference type="EMBL" id="CALOZG010000001">
    <property type="protein sequence ID" value="CAH3926374.1"/>
    <property type="molecule type" value="Genomic_DNA"/>
</dbReference>
<keyword evidence="3" id="KW-1185">Reference proteome</keyword>
<dbReference type="Proteomes" id="UP001152562">
    <property type="component" value="Unassembled WGS sequence"/>
</dbReference>
<proteinExistence type="predicted"/>
<protein>
    <submittedName>
        <fullName evidence="2">Uncharacterized protein</fullName>
    </submittedName>
</protein>
<sequence length="129" mass="14559">MSIFATVCVSLFPKSEAPLVRCAVLRRRCVIFHIFFITCPTRSLRRRARCLNGSTDKRRSEREGDALRCRSAAATTDSDLPEEELDEQRSSVAATLLRCDIVRRRNAGVAYNALFRYDDATQRTNGASL</sequence>
<gene>
    <name evidence="2" type="ORF">PIBRA_LOCUS1158</name>
</gene>
<evidence type="ECO:0000313" key="3">
    <source>
        <dbReference type="Proteomes" id="UP001152562"/>
    </source>
</evidence>
<dbReference type="AlphaFoldDB" id="A0A9P0SRD3"/>
<organism evidence="2 3">
    <name type="scientific">Pieris brassicae</name>
    <name type="common">White butterfly</name>
    <name type="synonym">Large white butterfly</name>
    <dbReference type="NCBI Taxonomy" id="7116"/>
    <lineage>
        <taxon>Eukaryota</taxon>
        <taxon>Metazoa</taxon>
        <taxon>Ecdysozoa</taxon>
        <taxon>Arthropoda</taxon>
        <taxon>Hexapoda</taxon>
        <taxon>Insecta</taxon>
        <taxon>Pterygota</taxon>
        <taxon>Neoptera</taxon>
        <taxon>Endopterygota</taxon>
        <taxon>Lepidoptera</taxon>
        <taxon>Glossata</taxon>
        <taxon>Ditrysia</taxon>
        <taxon>Papilionoidea</taxon>
        <taxon>Pieridae</taxon>
        <taxon>Pierinae</taxon>
        <taxon>Pieris</taxon>
    </lineage>
</organism>
<reference evidence="2" key="1">
    <citation type="submission" date="2022-05" db="EMBL/GenBank/DDBJ databases">
        <authorList>
            <person name="Okamura Y."/>
        </authorList>
    </citation>
    <scope>NUCLEOTIDE SEQUENCE</scope>
</reference>